<feature type="domain" description="SpoVT-AbrB" evidence="2">
    <location>
        <begin position="3"/>
        <end position="48"/>
    </location>
</feature>
<keyword evidence="4" id="KW-1185">Reference proteome</keyword>
<dbReference type="GO" id="GO:0003677">
    <property type="term" value="F:DNA binding"/>
    <property type="evidence" value="ECO:0007669"/>
    <property type="project" value="UniProtKB-UniRule"/>
</dbReference>
<proteinExistence type="predicted"/>
<dbReference type="EMBL" id="CP022112">
    <property type="protein sequence ID" value="ASG23856.1"/>
    <property type="molecule type" value="Genomic_DNA"/>
</dbReference>
<protein>
    <submittedName>
        <fullName evidence="3">AbrB family transcriptional regulator</fullName>
    </submittedName>
</protein>
<dbReference type="RefSeq" id="WP_088874321.1">
    <property type="nucleotide sequence ID" value="NZ_CP022112.1"/>
</dbReference>
<dbReference type="NCBIfam" id="TIGR01439">
    <property type="entry name" value="lp_hng_hel_AbrB"/>
    <property type="match status" value="1"/>
</dbReference>
<keyword evidence="1" id="KW-0238">DNA-binding</keyword>
<sequence>MLRANLTMASNGRVVIPAQMRSALGLADGGKVVARLVDGVVVLEPIEAAIRRAQALVRRYVPEGADLIEELAAERRAAAEHE</sequence>
<evidence type="ECO:0000313" key="3">
    <source>
        <dbReference type="EMBL" id="ASG23856.1"/>
    </source>
</evidence>
<dbReference type="SMART" id="SM00966">
    <property type="entry name" value="SpoVT_AbrB"/>
    <property type="match status" value="1"/>
</dbReference>
<dbReference type="Gene3D" id="2.10.260.10">
    <property type="match status" value="1"/>
</dbReference>
<organism evidence="3 4">
    <name type="scientific">Nitrospirillum viridazoti CBAmc</name>
    <dbReference type="NCBI Taxonomy" id="1441467"/>
    <lineage>
        <taxon>Bacteria</taxon>
        <taxon>Pseudomonadati</taxon>
        <taxon>Pseudomonadota</taxon>
        <taxon>Alphaproteobacteria</taxon>
        <taxon>Rhodospirillales</taxon>
        <taxon>Azospirillaceae</taxon>
        <taxon>Nitrospirillum</taxon>
        <taxon>Nitrospirillum viridazoti</taxon>
    </lineage>
</organism>
<dbReference type="Proteomes" id="UP000197153">
    <property type="component" value="Chromosome 3"/>
</dbReference>
<gene>
    <name evidence="3" type="ORF">Y958_23110</name>
</gene>
<evidence type="ECO:0000256" key="1">
    <source>
        <dbReference type="PROSITE-ProRule" id="PRU01076"/>
    </source>
</evidence>
<evidence type="ECO:0000259" key="2">
    <source>
        <dbReference type="PROSITE" id="PS51740"/>
    </source>
</evidence>
<dbReference type="InterPro" id="IPR037914">
    <property type="entry name" value="SpoVT-AbrB_sf"/>
</dbReference>
<dbReference type="InterPro" id="IPR007159">
    <property type="entry name" value="SpoVT-AbrB_dom"/>
</dbReference>
<reference evidence="3 4" key="1">
    <citation type="submission" date="2017-06" db="EMBL/GenBank/DDBJ databases">
        <title>Complete genome sequence of Nitrospirillum amazonense strain CBAmC, an endophytic nitrogen-fixing and plant growth-promoting bacterium, isolated from sugarcane.</title>
        <authorList>
            <person name="Schwab S."/>
            <person name="dos Santos Teixeira K.R."/>
            <person name="Simoes Araujo J.L."/>
            <person name="Soares Vidal M."/>
            <person name="Borges de Freitas H.R."/>
            <person name="Rivello Crivelaro A.L."/>
            <person name="Bueno de Camargo Nunes A."/>
            <person name="dos Santos C.M."/>
            <person name="Palmeira da Silva Rosa D."/>
            <person name="da Silva Padilha D."/>
            <person name="da Silva E."/>
            <person name="Araujo Terra L."/>
            <person name="Soares Mendes V."/>
            <person name="Farinelli L."/>
            <person name="Magalhaes Cruz L."/>
            <person name="Baldani J.I."/>
        </authorList>
    </citation>
    <scope>NUCLEOTIDE SEQUENCE [LARGE SCALE GENOMIC DNA]</scope>
    <source>
        <strain evidence="3 4">CBAmC</strain>
    </source>
</reference>
<dbReference type="KEGG" id="nao:Y958_23110"/>
<accession>A0A248JZC2</accession>
<name>A0A248JZC2_9PROT</name>
<dbReference type="Pfam" id="PF04014">
    <property type="entry name" value="MazE_antitoxin"/>
    <property type="match status" value="1"/>
</dbReference>
<dbReference type="SUPFAM" id="SSF89447">
    <property type="entry name" value="AbrB/MazE/MraZ-like"/>
    <property type="match status" value="1"/>
</dbReference>
<evidence type="ECO:0000313" key="4">
    <source>
        <dbReference type="Proteomes" id="UP000197153"/>
    </source>
</evidence>
<dbReference type="PROSITE" id="PS51740">
    <property type="entry name" value="SPOVT_ABRB"/>
    <property type="match status" value="1"/>
</dbReference>
<dbReference type="AlphaFoldDB" id="A0A248JZC2"/>